<dbReference type="PANTHER" id="PTHR33204">
    <property type="entry name" value="TRANSCRIPTIONAL REGULATOR, MARR FAMILY"/>
    <property type="match status" value="1"/>
</dbReference>
<evidence type="ECO:0000313" key="6">
    <source>
        <dbReference type="Proteomes" id="UP001238334"/>
    </source>
</evidence>
<reference evidence="5 6" key="1">
    <citation type="submission" date="2023-06" db="EMBL/GenBank/DDBJ databases">
        <title>Parasedimentitalea psychrophila sp. nov., a psychrophilic bacterium isolated from deep-sea sediment.</title>
        <authorList>
            <person name="Li A."/>
        </authorList>
    </citation>
    <scope>NUCLEOTIDE SEQUENCE [LARGE SCALE GENOMIC DNA]</scope>
    <source>
        <strain evidence="5 6">QS115</strain>
    </source>
</reference>
<dbReference type="GO" id="GO:0003677">
    <property type="term" value="F:DNA binding"/>
    <property type="evidence" value="ECO:0007669"/>
    <property type="project" value="UniProtKB-KW"/>
</dbReference>
<accession>A0A9Y2KYJ0</accession>
<evidence type="ECO:0000256" key="2">
    <source>
        <dbReference type="ARBA" id="ARBA00023125"/>
    </source>
</evidence>
<organism evidence="5 6">
    <name type="scientific">Parasedimentitalea psychrophila</name>
    <dbReference type="NCBI Taxonomy" id="2997337"/>
    <lineage>
        <taxon>Bacteria</taxon>
        <taxon>Pseudomonadati</taxon>
        <taxon>Pseudomonadota</taxon>
        <taxon>Alphaproteobacteria</taxon>
        <taxon>Rhodobacterales</taxon>
        <taxon>Paracoccaceae</taxon>
        <taxon>Parasedimentitalea</taxon>
    </lineage>
</organism>
<evidence type="ECO:0000313" key="5">
    <source>
        <dbReference type="EMBL" id="WIY25490.1"/>
    </source>
</evidence>
<dbReference type="SUPFAM" id="SSF46785">
    <property type="entry name" value="Winged helix' DNA-binding domain"/>
    <property type="match status" value="1"/>
</dbReference>
<protein>
    <submittedName>
        <fullName evidence="5">Helix-turn-helix domain-containing protein</fullName>
    </submittedName>
</protein>
<feature type="domain" description="HTH hxlR-type" evidence="4">
    <location>
        <begin position="5"/>
        <end position="104"/>
    </location>
</feature>
<evidence type="ECO:0000256" key="1">
    <source>
        <dbReference type="ARBA" id="ARBA00023015"/>
    </source>
</evidence>
<dbReference type="RefSeq" id="WP_270918672.1">
    <property type="nucleotide sequence ID" value="NZ_CP127247.1"/>
</dbReference>
<gene>
    <name evidence="5" type="ORF">QPJ95_00595</name>
</gene>
<keyword evidence="6" id="KW-1185">Reference proteome</keyword>
<dbReference type="PROSITE" id="PS51118">
    <property type="entry name" value="HTH_HXLR"/>
    <property type="match status" value="1"/>
</dbReference>
<evidence type="ECO:0000259" key="4">
    <source>
        <dbReference type="PROSITE" id="PS51118"/>
    </source>
</evidence>
<name>A0A9Y2KYJ0_9RHOB</name>
<evidence type="ECO:0000256" key="3">
    <source>
        <dbReference type="ARBA" id="ARBA00023163"/>
    </source>
</evidence>
<keyword evidence="1" id="KW-0805">Transcription regulation</keyword>
<keyword evidence="2" id="KW-0238">DNA-binding</keyword>
<dbReference type="InterPro" id="IPR036390">
    <property type="entry name" value="WH_DNA-bd_sf"/>
</dbReference>
<sequence length="140" mass="15679">MWSGCPVRYAAGVFGDKWCFVLLRDVLLHGKRYYGDFAASEEGISTNILADRLSRLEEEAMLTRHVDPNKRSKVFYLPTGKARALLPALLGMMVWATEYDENTAAPASFAKAFREDPKAAIAWYEAEIDRVNAALDLSLC</sequence>
<dbReference type="Gene3D" id="1.10.10.10">
    <property type="entry name" value="Winged helix-like DNA-binding domain superfamily/Winged helix DNA-binding domain"/>
    <property type="match status" value="1"/>
</dbReference>
<dbReference type="Pfam" id="PF01638">
    <property type="entry name" value="HxlR"/>
    <property type="match status" value="1"/>
</dbReference>
<dbReference type="KEGG" id="ppso:QPJ95_00595"/>
<proteinExistence type="predicted"/>
<dbReference type="InterPro" id="IPR002577">
    <property type="entry name" value="HTH_HxlR"/>
</dbReference>
<dbReference type="Proteomes" id="UP001238334">
    <property type="component" value="Chromosome"/>
</dbReference>
<dbReference type="InterPro" id="IPR036388">
    <property type="entry name" value="WH-like_DNA-bd_sf"/>
</dbReference>
<dbReference type="EMBL" id="CP127247">
    <property type="protein sequence ID" value="WIY25490.1"/>
    <property type="molecule type" value="Genomic_DNA"/>
</dbReference>
<keyword evidence="3" id="KW-0804">Transcription</keyword>
<dbReference type="PANTHER" id="PTHR33204:SF37">
    <property type="entry name" value="HTH-TYPE TRANSCRIPTIONAL REGULATOR YODB"/>
    <property type="match status" value="1"/>
</dbReference>
<dbReference type="AlphaFoldDB" id="A0A9Y2KYJ0"/>